<accession>A0A8J2NH41</accession>
<dbReference type="AlphaFoldDB" id="A0A8J2NH41"/>
<dbReference type="EMBL" id="CAJVCH010009798">
    <property type="protein sequence ID" value="CAG7667393.1"/>
    <property type="molecule type" value="Genomic_DNA"/>
</dbReference>
<gene>
    <name evidence="1" type="ORF">AFUS01_LOCUS1746</name>
</gene>
<protein>
    <submittedName>
        <fullName evidence="1">Uncharacterized protein</fullName>
    </submittedName>
</protein>
<name>A0A8J2NH41_9HEXA</name>
<keyword evidence="2" id="KW-1185">Reference proteome</keyword>
<proteinExistence type="predicted"/>
<evidence type="ECO:0000313" key="1">
    <source>
        <dbReference type="EMBL" id="CAG7667393.1"/>
    </source>
</evidence>
<reference evidence="1" key="1">
    <citation type="submission" date="2021-06" db="EMBL/GenBank/DDBJ databases">
        <authorList>
            <person name="Hodson N. C."/>
            <person name="Mongue J. A."/>
            <person name="Jaron S. K."/>
        </authorList>
    </citation>
    <scope>NUCLEOTIDE SEQUENCE</scope>
</reference>
<evidence type="ECO:0000313" key="2">
    <source>
        <dbReference type="Proteomes" id="UP000708208"/>
    </source>
</evidence>
<comment type="caution">
    <text evidence="1">The sequence shown here is derived from an EMBL/GenBank/DDBJ whole genome shotgun (WGS) entry which is preliminary data.</text>
</comment>
<organism evidence="1 2">
    <name type="scientific">Allacma fusca</name>
    <dbReference type="NCBI Taxonomy" id="39272"/>
    <lineage>
        <taxon>Eukaryota</taxon>
        <taxon>Metazoa</taxon>
        <taxon>Ecdysozoa</taxon>
        <taxon>Arthropoda</taxon>
        <taxon>Hexapoda</taxon>
        <taxon>Collembola</taxon>
        <taxon>Symphypleona</taxon>
        <taxon>Sminthuridae</taxon>
        <taxon>Allacma</taxon>
    </lineage>
</organism>
<feature type="non-terminal residue" evidence="1">
    <location>
        <position position="1"/>
    </location>
</feature>
<sequence>KRDSTLTLASCSINTKLGT</sequence>
<dbReference type="Proteomes" id="UP000708208">
    <property type="component" value="Unassembled WGS sequence"/>
</dbReference>